<dbReference type="OMA" id="WCLAEPR"/>
<dbReference type="AlphaFoldDB" id="A9V1J2"/>
<feature type="compositionally biased region" description="Low complexity" evidence="6">
    <location>
        <begin position="314"/>
        <end position="327"/>
    </location>
</feature>
<dbReference type="SUPFAM" id="SSF52058">
    <property type="entry name" value="L domain-like"/>
    <property type="match status" value="1"/>
</dbReference>
<keyword evidence="8" id="KW-1185">Reference proteome</keyword>
<feature type="region of interest" description="Disordered" evidence="6">
    <location>
        <begin position="218"/>
        <end position="263"/>
    </location>
</feature>
<dbReference type="Proteomes" id="UP000001357">
    <property type="component" value="Unassembled WGS sequence"/>
</dbReference>
<evidence type="ECO:0000256" key="1">
    <source>
        <dbReference type="ARBA" id="ARBA00004138"/>
    </source>
</evidence>
<dbReference type="InterPro" id="IPR003591">
    <property type="entry name" value="Leu-rich_rpt_typical-subtyp"/>
</dbReference>
<proteinExistence type="predicted"/>
<protein>
    <recommendedName>
        <fullName evidence="9">U2A'/phosphoprotein 32 family A C-terminal domain-containing protein</fullName>
    </recommendedName>
</protein>
<feature type="region of interest" description="Disordered" evidence="6">
    <location>
        <begin position="297"/>
        <end position="459"/>
    </location>
</feature>
<keyword evidence="2" id="KW-0433">Leucine-rich repeat</keyword>
<organism evidence="7 8">
    <name type="scientific">Monosiga brevicollis</name>
    <name type="common">Choanoflagellate</name>
    <dbReference type="NCBI Taxonomy" id="81824"/>
    <lineage>
        <taxon>Eukaryota</taxon>
        <taxon>Choanoflagellata</taxon>
        <taxon>Craspedida</taxon>
        <taxon>Salpingoecidae</taxon>
        <taxon>Monosiga</taxon>
    </lineage>
</organism>
<dbReference type="STRING" id="81824.A9V1J2"/>
<feature type="compositionally biased region" description="Low complexity" evidence="6">
    <location>
        <begin position="218"/>
        <end position="255"/>
    </location>
</feature>
<evidence type="ECO:0000313" key="7">
    <source>
        <dbReference type="EMBL" id="EDQ88576.1"/>
    </source>
</evidence>
<keyword evidence="5" id="KW-0966">Cell projection</keyword>
<keyword evidence="3" id="KW-0677">Repeat</keyword>
<keyword evidence="4" id="KW-0969">Cilium</keyword>
<gene>
    <name evidence="7" type="ORF">MONBRDRAFT_26159</name>
</gene>
<dbReference type="InterPro" id="IPR032675">
    <property type="entry name" value="LRR_dom_sf"/>
</dbReference>
<dbReference type="RefSeq" id="XP_001746680.1">
    <property type="nucleotide sequence ID" value="XM_001746628.1"/>
</dbReference>
<comment type="subcellular location">
    <subcellularLocation>
        <location evidence="1">Cell projection</location>
        <location evidence="1">Cilium</location>
    </subcellularLocation>
</comment>
<dbReference type="PANTHER" id="PTHR45973:SF9">
    <property type="entry name" value="LEUCINE-RICH REPEAT-CONTAINING PROTEIN 46"/>
    <property type="match status" value="1"/>
</dbReference>
<evidence type="ECO:0000256" key="2">
    <source>
        <dbReference type="ARBA" id="ARBA00022614"/>
    </source>
</evidence>
<evidence type="ECO:0000313" key="8">
    <source>
        <dbReference type="Proteomes" id="UP000001357"/>
    </source>
</evidence>
<dbReference type="SMART" id="SM00365">
    <property type="entry name" value="LRR_SD22"/>
    <property type="match status" value="3"/>
</dbReference>
<sequence length="459" mass="49436">MAPGEGEAAAMLPPTARRATRDQKINKIGFDLLARTQLSERYLEEFASHDEIVEALLRTRIVRLNDLGLSEIDNLELLSDAVTLYLQDNAIHTIENLEFLTKLEVLSLAHNAITVVPDLSFLQRLVWLDLSHNSITAVRPAHFPSGLRQLSLVGNPCSQHQDYRQALLLRLPELRYLDGTEVTPAERRQLGQETIASALEAEQAATAAAATVAAAAAPPQISQPATNTSAAPKPPTSTSSRRTSTTRARPTTAPTGEEDHLAATSRTAELRRLFATNAGADAVCGYLLSELHMASEDMRERSRRRRAKLEQERQPAAGQPQAAAAGPTPTEVEMPDSTPLQDAIARATQRAQKDAQKLVDQMQARRTQLARERPPLPSIASAHTPSAPAVATTTRQHTGPAPPALDKASTRSAPSSATGPGRRRRPPSTTRPGSGASTASTARRPNSGVRLQPLRPPAS</sequence>
<dbReference type="Gene3D" id="3.80.10.10">
    <property type="entry name" value="Ribonuclease Inhibitor"/>
    <property type="match status" value="1"/>
</dbReference>
<accession>A9V1J2</accession>
<dbReference type="InterPro" id="IPR050576">
    <property type="entry name" value="Cilia_flagella_integrity"/>
</dbReference>
<evidence type="ECO:0008006" key="9">
    <source>
        <dbReference type="Google" id="ProtNLM"/>
    </source>
</evidence>
<dbReference type="InterPro" id="IPR001611">
    <property type="entry name" value="Leu-rich_rpt"/>
</dbReference>
<dbReference type="SMART" id="SM00369">
    <property type="entry name" value="LRR_TYP"/>
    <property type="match status" value="2"/>
</dbReference>
<dbReference type="GeneID" id="5891840"/>
<dbReference type="PROSITE" id="PS51450">
    <property type="entry name" value="LRR"/>
    <property type="match status" value="2"/>
</dbReference>
<dbReference type="PANTHER" id="PTHR45973">
    <property type="entry name" value="PROTEIN PHOSPHATASE 1 REGULATORY SUBUNIT SDS22-RELATED"/>
    <property type="match status" value="1"/>
</dbReference>
<dbReference type="InParanoid" id="A9V1J2"/>
<evidence type="ECO:0000256" key="4">
    <source>
        <dbReference type="ARBA" id="ARBA00023069"/>
    </source>
</evidence>
<dbReference type="KEGG" id="mbr:MONBRDRAFT_26159"/>
<dbReference type="EMBL" id="CH991554">
    <property type="protein sequence ID" value="EDQ88576.1"/>
    <property type="molecule type" value="Genomic_DNA"/>
</dbReference>
<dbReference type="eggNOG" id="KOG0531">
    <property type="taxonomic scope" value="Eukaryota"/>
</dbReference>
<evidence type="ECO:0000256" key="3">
    <source>
        <dbReference type="ARBA" id="ARBA00022737"/>
    </source>
</evidence>
<name>A9V1J2_MONBE</name>
<dbReference type="Pfam" id="PF14580">
    <property type="entry name" value="LRR_9"/>
    <property type="match status" value="1"/>
</dbReference>
<evidence type="ECO:0000256" key="5">
    <source>
        <dbReference type="ARBA" id="ARBA00023273"/>
    </source>
</evidence>
<evidence type="ECO:0000256" key="6">
    <source>
        <dbReference type="SAM" id="MobiDB-lite"/>
    </source>
</evidence>
<reference evidence="7 8" key="1">
    <citation type="journal article" date="2008" name="Nature">
        <title>The genome of the choanoflagellate Monosiga brevicollis and the origin of metazoans.</title>
        <authorList>
            <consortium name="JGI Sequencing"/>
            <person name="King N."/>
            <person name="Westbrook M.J."/>
            <person name="Young S.L."/>
            <person name="Kuo A."/>
            <person name="Abedin M."/>
            <person name="Chapman J."/>
            <person name="Fairclough S."/>
            <person name="Hellsten U."/>
            <person name="Isogai Y."/>
            <person name="Letunic I."/>
            <person name="Marr M."/>
            <person name="Pincus D."/>
            <person name="Putnam N."/>
            <person name="Rokas A."/>
            <person name="Wright K.J."/>
            <person name="Zuzow R."/>
            <person name="Dirks W."/>
            <person name="Good M."/>
            <person name="Goodstein D."/>
            <person name="Lemons D."/>
            <person name="Li W."/>
            <person name="Lyons J.B."/>
            <person name="Morris A."/>
            <person name="Nichols S."/>
            <person name="Richter D.J."/>
            <person name="Salamov A."/>
            <person name="Bork P."/>
            <person name="Lim W.A."/>
            <person name="Manning G."/>
            <person name="Miller W.T."/>
            <person name="McGinnis W."/>
            <person name="Shapiro H."/>
            <person name="Tjian R."/>
            <person name="Grigoriev I.V."/>
            <person name="Rokhsar D."/>
        </authorList>
    </citation>
    <scope>NUCLEOTIDE SEQUENCE [LARGE SCALE GENOMIC DNA]</scope>
    <source>
        <strain evidence="8">MX1 / ATCC 50154</strain>
    </source>
</reference>